<dbReference type="InterPro" id="IPR058163">
    <property type="entry name" value="LysR-type_TF_proteobact-type"/>
</dbReference>
<dbReference type="Pfam" id="PF03466">
    <property type="entry name" value="LysR_substrate"/>
    <property type="match status" value="1"/>
</dbReference>
<proteinExistence type="inferred from homology"/>
<dbReference type="GO" id="GO:0043565">
    <property type="term" value="F:sequence-specific DNA binding"/>
    <property type="evidence" value="ECO:0007669"/>
    <property type="project" value="TreeGrafter"/>
</dbReference>
<dbReference type="Gene3D" id="1.10.10.10">
    <property type="entry name" value="Winged helix-like DNA-binding domain superfamily/Winged helix DNA-binding domain"/>
    <property type="match status" value="1"/>
</dbReference>
<dbReference type="PROSITE" id="PS50931">
    <property type="entry name" value="HTH_LYSR"/>
    <property type="match status" value="1"/>
</dbReference>
<name>A0AB36EK66_AGRTU</name>
<dbReference type="FunFam" id="1.10.10.10:FF:000001">
    <property type="entry name" value="LysR family transcriptional regulator"/>
    <property type="match status" value="1"/>
</dbReference>
<dbReference type="Pfam" id="PF00126">
    <property type="entry name" value="HTH_1"/>
    <property type="match status" value="1"/>
</dbReference>
<evidence type="ECO:0000256" key="7">
    <source>
        <dbReference type="ARBA" id="ARBA00083243"/>
    </source>
</evidence>
<accession>A0AB36EK66</accession>
<sequence>MARAEVNRSGEMEVFVQVVERGGFSSAARSVGMTPSAVSKLVARLEARLGTRLINRSTRVFKLTSEGCVFFERATRILADIEDAERIASAGEVPSGRLRLSTSASYATHVLAGILPEFLERYPEITVDIVQSDLVVDLLEERMDVAVRAGPLKSSSLIARRLGDTAMTIVAAPCYVDRRGLPRTIEELERHDRLGLGYTRSMDGWPLISAGATIFAPVAARVQANDGEALRQLVLAGNGIARLANFTIRDDLRAGRLVPVLDEYNPGDREEFHAIHIGQGGPLPSRVRVLLDFLAKRGKVTSAGN</sequence>
<dbReference type="AlphaFoldDB" id="A0AB36EK66"/>
<evidence type="ECO:0000259" key="8">
    <source>
        <dbReference type="PROSITE" id="PS50931"/>
    </source>
</evidence>
<dbReference type="InterPro" id="IPR005119">
    <property type="entry name" value="LysR_subst-bd"/>
</dbReference>
<evidence type="ECO:0000256" key="6">
    <source>
        <dbReference type="ARBA" id="ARBA00067332"/>
    </source>
</evidence>
<dbReference type="EMBL" id="LXKT01000010">
    <property type="protein sequence ID" value="OCJ38645.1"/>
    <property type="molecule type" value="Genomic_DNA"/>
</dbReference>
<dbReference type="RefSeq" id="WP_065687689.1">
    <property type="nucleotide sequence ID" value="NZ_JBLZPQ010000005.1"/>
</dbReference>
<dbReference type="InterPro" id="IPR036390">
    <property type="entry name" value="WH_DNA-bd_sf"/>
</dbReference>
<reference evidence="9 10" key="1">
    <citation type="journal article" date="2016" name="PeerJ">
        <title>Gall-ID: tools for genotyping gall-causing phytopathogenic bacteria.</title>
        <authorList>
            <person name="Davis E.W.II."/>
            <person name="Weisberg A.J."/>
            <person name="Tabima J.F."/>
            <person name="Grunwald N.J."/>
            <person name="Chang J.H."/>
        </authorList>
    </citation>
    <scope>NUCLEOTIDE SEQUENCE [LARGE SCALE GENOMIC DNA]</scope>
    <source>
        <strain evidence="9 10">N2/73</strain>
    </source>
</reference>
<evidence type="ECO:0000256" key="1">
    <source>
        <dbReference type="ARBA" id="ARBA00009437"/>
    </source>
</evidence>
<dbReference type="PANTHER" id="PTHR30537:SF71">
    <property type="entry name" value="TRANSCRIPTIONAL REGULATORY PROTEIN"/>
    <property type="match status" value="1"/>
</dbReference>
<evidence type="ECO:0000313" key="10">
    <source>
        <dbReference type="Proteomes" id="UP000093451"/>
    </source>
</evidence>
<dbReference type="Gene3D" id="3.40.190.290">
    <property type="match status" value="1"/>
</dbReference>
<keyword evidence="2" id="KW-0805">Transcription regulation</keyword>
<comment type="function">
    <text evidence="5">Transcriptional regulator of the ttuABCDE tartrate utilization operon.</text>
</comment>
<dbReference type="PANTHER" id="PTHR30537">
    <property type="entry name" value="HTH-TYPE TRANSCRIPTIONAL REGULATOR"/>
    <property type="match status" value="1"/>
</dbReference>
<keyword evidence="4" id="KW-0804">Transcription</keyword>
<comment type="similarity">
    <text evidence="1">Belongs to the LysR transcriptional regulatory family.</text>
</comment>
<dbReference type="InterPro" id="IPR000847">
    <property type="entry name" value="LysR_HTH_N"/>
</dbReference>
<gene>
    <name evidence="9" type="ORF">A6U91_26985</name>
</gene>
<feature type="domain" description="HTH lysR-type" evidence="8">
    <location>
        <begin position="12"/>
        <end position="64"/>
    </location>
</feature>
<dbReference type="GO" id="GO:0003700">
    <property type="term" value="F:DNA-binding transcription factor activity"/>
    <property type="evidence" value="ECO:0007669"/>
    <property type="project" value="InterPro"/>
</dbReference>
<keyword evidence="3" id="KW-0238">DNA-binding</keyword>
<dbReference type="SUPFAM" id="SSF46785">
    <property type="entry name" value="Winged helix' DNA-binding domain"/>
    <property type="match status" value="1"/>
</dbReference>
<dbReference type="SUPFAM" id="SSF53850">
    <property type="entry name" value="Periplasmic binding protein-like II"/>
    <property type="match status" value="1"/>
</dbReference>
<evidence type="ECO:0000256" key="5">
    <source>
        <dbReference type="ARBA" id="ARBA00054626"/>
    </source>
</evidence>
<evidence type="ECO:0000256" key="4">
    <source>
        <dbReference type="ARBA" id="ARBA00023163"/>
    </source>
</evidence>
<evidence type="ECO:0000313" key="9">
    <source>
        <dbReference type="EMBL" id="OCJ38645.1"/>
    </source>
</evidence>
<dbReference type="InterPro" id="IPR036388">
    <property type="entry name" value="WH-like_DNA-bd_sf"/>
</dbReference>
<evidence type="ECO:0000256" key="2">
    <source>
        <dbReference type="ARBA" id="ARBA00023015"/>
    </source>
</evidence>
<protein>
    <recommendedName>
        <fullName evidence="6">HTH-type transcriptional regulator TtuA</fullName>
    </recommendedName>
    <alternativeName>
        <fullName evidence="7">Tartrate utilization transcriptional regulator</fullName>
    </alternativeName>
</protein>
<dbReference type="Proteomes" id="UP000093451">
    <property type="component" value="Unassembled WGS sequence"/>
</dbReference>
<comment type="caution">
    <text evidence="9">The sequence shown here is derived from an EMBL/GenBank/DDBJ whole genome shotgun (WGS) entry which is preliminary data.</text>
</comment>
<evidence type="ECO:0000256" key="3">
    <source>
        <dbReference type="ARBA" id="ARBA00023125"/>
    </source>
</evidence>
<organism evidence="9 10">
    <name type="scientific">Agrobacterium tumefaciens</name>
    <dbReference type="NCBI Taxonomy" id="358"/>
    <lineage>
        <taxon>Bacteria</taxon>
        <taxon>Pseudomonadati</taxon>
        <taxon>Pseudomonadota</taxon>
        <taxon>Alphaproteobacteria</taxon>
        <taxon>Hyphomicrobiales</taxon>
        <taxon>Rhizobiaceae</taxon>
        <taxon>Rhizobium/Agrobacterium group</taxon>
        <taxon>Agrobacterium</taxon>
        <taxon>Agrobacterium tumefaciens complex</taxon>
    </lineage>
</organism>
<dbReference type="GO" id="GO:0006351">
    <property type="term" value="P:DNA-templated transcription"/>
    <property type="evidence" value="ECO:0007669"/>
    <property type="project" value="TreeGrafter"/>
</dbReference>